<name>A0A4R6SB57_LABRH</name>
<proteinExistence type="predicted"/>
<reference evidence="2 3" key="1">
    <citation type="submission" date="2019-03" db="EMBL/GenBank/DDBJ databases">
        <title>Genomic Encyclopedia of Type Strains, Phase IV (KMG-IV): sequencing the most valuable type-strain genomes for metagenomic binning, comparative biology and taxonomic classification.</title>
        <authorList>
            <person name="Goeker M."/>
        </authorList>
    </citation>
    <scope>NUCLEOTIDE SEQUENCE [LARGE SCALE GENOMIC DNA]</scope>
    <source>
        <strain evidence="2 3">DSM 45361</strain>
    </source>
</reference>
<dbReference type="Proteomes" id="UP000295444">
    <property type="component" value="Unassembled WGS sequence"/>
</dbReference>
<dbReference type="EMBL" id="SNXZ01000003">
    <property type="protein sequence ID" value="TDP97152.1"/>
    <property type="molecule type" value="Genomic_DNA"/>
</dbReference>
<comment type="caution">
    <text evidence="2">The sequence shown here is derived from an EMBL/GenBank/DDBJ whole genome shotgun (WGS) entry which is preliminary data.</text>
</comment>
<evidence type="ECO:0000313" key="3">
    <source>
        <dbReference type="Proteomes" id="UP000295444"/>
    </source>
</evidence>
<sequence length="70" mass="7719">MWNTPSASVGHTQRERGTHPAGAEDTPGASVGHARRYRRVPAFWIECVPEATAIDVEYFTPVVGLVRSLR</sequence>
<gene>
    <name evidence="2" type="ORF">EV186_103113</name>
</gene>
<evidence type="ECO:0000313" key="2">
    <source>
        <dbReference type="EMBL" id="TDP97152.1"/>
    </source>
</evidence>
<accession>A0A4R6SB57</accession>
<feature type="compositionally biased region" description="Polar residues" evidence="1">
    <location>
        <begin position="1"/>
        <end position="11"/>
    </location>
</feature>
<feature type="region of interest" description="Disordered" evidence="1">
    <location>
        <begin position="1"/>
        <end position="32"/>
    </location>
</feature>
<dbReference type="AlphaFoldDB" id="A0A4R6SB57"/>
<evidence type="ECO:0000256" key="1">
    <source>
        <dbReference type="SAM" id="MobiDB-lite"/>
    </source>
</evidence>
<organism evidence="2 3">
    <name type="scientific">Labedaea rhizosphaerae</name>
    <dbReference type="NCBI Taxonomy" id="598644"/>
    <lineage>
        <taxon>Bacteria</taxon>
        <taxon>Bacillati</taxon>
        <taxon>Actinomycetota</taxon>
        <taxon>Actinomycetes</taxon>
        <taxon>Pseudonocardiales</taxon>
        <taxon>Pseudonocardiaceae</taxon>
        <taxon>Labedaea</taxon>
    </lineage>
</organism>
<keyword evidence="3" id="KW-1185">Reference proteome</keyword>
<protein>
    <submittedName>
        <fullName evidence="2">Uncharacterized protein</fullName>
    </submittedName>
</protein>